<comment type="similarity">
    <text evidence="2">Belongs to the FMP52 family.</text>
</comment>
<dbReference type="GeneID" id="25279355"/>
<dbReference type="HOGENOM" id="CLU_071330_3_0_1"/>
<dbReference type="Gene3D" id="3.40.50.720">
    <property type="entry name" value="NAD(P)-binding Rossmann-like Domain"/>
    <property type="match status" value="1"/>
</dbReference>
<dbReference type="VEuPathDB" id="FungiDB:A1O9_04423"/>
<keyword evidence="6" id="KW-0472">Membrane</keyword>
<proteinExistence type="inferred from homology"/>
<evidence type="ECO:0000313" key="10">
    <source>
        <dbReference type="Proteomes" id="UP000027920"/>
    </source>
</evidence>
<keyword evidence="7" id="KW-0732">Signal</keyword>
<dbReference type="EMBL" id="AMGV01000003">
    <property type="protein sequence ID" value="KEF59578.1"/>
    <property type="molecule type" value="Genomic_DNA"/>
</dbReference>
<keyword evidence="3" id="KW-1000">Mitochondrion outer membrane</keyword>
<keyword evidence="5" id="KW-0496">Mitochondrion</keyword>
<feature type="signal peptide" evidence="7">
    <location>
        <begin position="1"/>
        <end position="15"/>
    </location>
</feature>
<dbReference type="AlphaFoldDB" id="A0A072PJS9"/>
<feature type="chain" id="PRO_5012994753" description="NAD(P)-binding domain-containing protein" evidence="7">
    <location>
        <begin position="16"/>
        <end position="237"/>
    </location>
</feature>
<keyword evidence="4" id="KW-0809">Transit peptide</keyword>
<reference evidence="9 10" key="1">
    <citation type="submission" date="2013-03" db="EMBL/GenBank/DDBJ databases">
        <title>The Genome Sequence of Exophiala aquamarina CBS 119918.</title>
        <authorList>
            <consortium name="The Broad Institute Genomics Platform"/>
            <person name="Cuomo C."/>
            <person name="de Hoog S."/>
            <person name="Gorbushina A."/>
            <person name="Walker B."/>
            <person name="Young S.K."/>
            <person name="Zeng Q."/>
            <person name="Gargeya S."/>
            <person name="Fitzgerald M."/>
            <person name="Haas B."/>
            <person name="Abouelleil A."/>
            <person name="Allen A.W."/>
            <person name="Alvarado L."/>
            <person name="Arachchi H.M."/>
            <person name="Berlin A.M."/>
            <person name="Chapman S.B."/>
            <person name="Gainer-Dewar J."/>
            <person name="Goldberg J."/>
            <person name="Griggs A."/>
            <person name="Gujja S."/>
            <person name="Hansen M."/>
            <person name="Howarth C."/>
            <person name="Imamovic A."/>
            <person name="Ireland A."/>
            <person name="Larimer J."/>
            <person name="McCowan C."/>
            <person name="Murphy C."/>
            <person name="Pearson M."/>
            <person name="Poon T.W."/>
            <person name="Priest M."/>
            <person name="Roberts A."/>
            <person name="Saif S."/>
            <person name="Shea T."/>
            <person name="Sisk P."/>
            <person name="Sykes S."/>
            <person name="Wortman J."/>
            <person name="Nusbaum C."/>
            <person name="Birren B."/>
        </authorList>
    </citation>
    <scope>NUCLEOTIDE SEQUENCE [LARGE SCALE GENOMIC DNA]</scope>
    <source>
        <strain evidence="9 10">CBS 119918</strain>
    </source>
</reference>
<dbReference type="Pfam" id="PF13460">
    <property type="entry name" value="NAD_binding_10"/>
    <property type="match status" value="1"/>
</dbReference>
<gene>
    <name evidence="9" type="ORF">A1O9_04423</name>
</gene>
<dbReference type="GO" id="GO:0005741">
    <property type="term" value="C:mitochondrial outer membrane"/>
    <property type="evidence" value="ECO:0007669"/>
    <property type="project" value="UniProtKB-SubCell"/>
</dbReference>
<evidence type="ECO:0000256" key="7">
    <source>
        <dbReference type="SAM" id="SignalP"/>
    </source>
</evidence>
<dbReference type="SUPFAM" id="SSF51735">
    <property type="entry name" value="NAD(P)-binding Rossmann-fold domains"/>
    <property type="match status" value="1"/>
</dbReference>
<dbReference type="InterPro" id="IPR036291">
    <property type="entry name" value="NAD(P)-bd_dom_sf"/>
</dbReference>
<comment type="caution">
    <text evidence="9">The sequence shown here is derived from an EMBL/GenBank/DDBJ whole genome shotgun (WGS) entry which is preliminary data.</text>
</comment>
<organism evidence="9 10">
    <name type="scientific">Exophiala aquamarina CBS 119918</name>
    <dbReference type="NCBI Taxonomy" id="1182545"/>
    <lineage>
        <taxon>Eukaryota</taxon>
        <taxon>Fungi</taxon>
        <taxon>Dikarya</taxon>
        <taxon>Ascomycota</taxon>
        <taxon>Pezizomycotina</taxon>
        <taxon>Eurotiomycetes</taxon>
        <taxon>Chaetothyriomycetidae</taxon>
        <taxon>Chaetothyriales</taxon>
        <taxon>Herpotrichiellaceae</taxon>
        <taxon>Exophiala</taxon>
    </lineage>
</organism>
<evidence type="ECO:0000256" key="5">
    <source>
        <dbReference type="ARBA" id="ARBA00023128"/>
    </source>
</evidence>
<dbReference type="STRING" id="1182545.A0A072PJS9"/>
<dbReference type="InterPro" id="IPR016040">
    <property type="entry name" value="NAD(P)-bd_dom"/>
</dbReference>
<evidence type="ECO:0000313" key="9">
    <source>
        <dbReference type="EMBL" id="KEF59578.1"/>
    </source>
</evidence>
<evidence type="ECO:0000256" key="6">
    <source>
        <dbReference type="ARBA" id="ARBA00023136"/>
    </source>
</evidence>
<evidence type="ECO:0000256" key="2">
    <source>
        <dbReference type="ARBA" id="ARBA00006617"/>
    </source>
</evidence>
<evidence type="ECO:0000256" key="4">
    <source>
        <dbReference type="ARBA" id="ARBA00022946"/>
    </source>
</evidence>
<dbReference type="FunFam" id="3.40.50.720:FF:000366">
    <property type="entry name" value="Protein FMP52, mitochondrial"/>
    <property type="match status" value="1"/>
</dbReference>
<keyword evidence="10" id="KW-1185">Reference proteome</keyword>
<accession>A0A072PJS9</accession>
<comment type="subcellular location">
    <subcellularLocation>
        <location evidence="1">Mitochondrion outer membrane</location>
        <topology evidence="1">Peripheral membrane protein</topology>
    </subcellularLocation>
</comment>
<evidence type="ECO:0000256" key="3">
    <source>
        <dbReference type="ARBA" id="ARBA00022787"/>
    </source>
</evidence>
<name>A0A072PJS9_9EURO</name>
<protein>
    <recommendedName>
        <fullName evidence="8">NAD(P)-binding domain-containing protein</fullName>
    </recommendedName>
</protein>
<dbReference type="RefSeq" id="XP_013262168.1">
    <property type="nucleotide sequence ID" value="XM_013406714.1"/>
</dbReference>
<dbReference type="Proteomes" id="UP000027920">
    <property type="component" value="Unassembled WGS sequence"/>
</dbReference>
<dbReference type="PANTHER" id="PTHR14097:SF7">
    <property type="entry name" value="OXIDOREDUCTASE HTATIP2"/>
    <property type="match status" value="1"/>
</dbReference>
<feature type="domain" description="NAD(P)-binding" evidence="8">
    <location>
        <begin position="8"/>
        <end position="162"/>
    </location>
</feature>
<dbReference type="PANTHER" id="PTHR14097">
    <property type="entry name" value="OXIDOREDUCTASE HTATIP2"/>
    <property type="match status" value="1"/>
</dbReference>
<evidence type="ECO:0000259" key="8">
    <source>
        <dbReference type="Pfam" id="PF13460"/>
    </source>
</evidence>
<dbReference type="GO" id="GO:0051170">
    <property type="term" value="P:import into nucleus"/>
    <property type="evidence" value="ECO:0007669"/>
    <property type="project" value="TreeGrafter"/>
</dbReference>
<dbReference type="OrthoDB" id="430436at2759"/>
<evidence type="ECO:0000256" key="1">
    <source>
        <dbReference type="ARBA" id="ARBA00004450"/>
    </source>
</evidence>
<sequence length="237" mass="25235">MASTLLLGATGLVGSHILSVLRAGSPSPFSSIEVVARRSVPSSPDAKVEVKEFVEKDTSKWVAHVASLSPPPSTLFSSLATTRGAAGGFETQYKLEHDLNIELAKAAKEAGTKTYVLISAAGANSKSSFAYPRMKGEIEEHIKEIGFEHTIIVKPGLIVGDRQESRPLEAVSRAIATGVGRLYHGLKDPWAQDADVIAKAAVLAAIRVEKGDIKDKVLVVGQADIIRLGKREWPTSS</sequence>